<evidence type="ECO:0000256" key="1">
    <source>
        <dbReference type="SAM" id="Coils"/>
    </source>
</evidence>
<reference evidence="4 5" key="1">
    <citation type="journal article" date="2015" name="Genome Biol. Evol.">
        <title>Phylogenomic analyses indicate that early fungi evolved digesting cell walls of algal ancestors of land plants.</title>
        <authorList>
            <person name="Chang Y."/>
            <person name="Wang S."/>
            <person name="Sekimoto S."/>
            <person name="Aerts A.L."/>
            <person name="Choi C."/>
            <person name="Clum A."/>
            <person name="LaButti K.M."/>
            <person name="Lindquist E.A."/>
            <person name="Yee Ngan C."/>
            <person name="Ohm R.A."/>
            <person name="Salamov A.A."/>
            <person name="Grigoriev I.V."/>
            <person name="Spatafora J.W."/>
            <person name="Berbee M.L."/>
        </authorList>
    </citation>
    <scope>NUCLEOTIDE SEQUENCE [LARGE SCALE GENOMIC DNA]</scope>
    <source>
        <strain evidence="4 5">JEL478</strain>
    </source>
</reference>
<feature type="compositionally biased region" description="Polar residues" evidence="2">
    <location>
        <begin position="82"/>
        <end position="93"/>
    </location>
</feature>
<proteinExistence type="predicted"/>
<evidence type="ECO:0000313" key="4">
    <source>
        <dbReference type="EMBL" id="KXS18401.1"/>
    </source>
</evidence>
<keyword evidence="5" id="KW-1185">Reference proteome</keyword>
<dbReference type="PROSITE" id="PS50048">
    <property type="entry name" value="ZN2_CY6_FUNGAL_2"/>
    <property type="match status" value="1"/>
</dbReference>
<feature type="compositionally biased region" description="Pro residues" evidence="2">
    <location>
        <begin position="95"/>
        <end position="110"/>
    </location>
</feature>
<dbReference type="AlphaFoldDB" id="A0A139ANR9"/>
<dbReference type="Gene3D" id="4.10.240.10">
    <property type="entry name" value="Zn(2)-C6 fungal-type DNA-binding domain"/>
    <property type="match status" value="1"/>
</dbReference>
<evidence type="ECO:0000259" key="3">
    <source>
        <dbReference type="PROSITE" id="PS50048"/>
    </source>
</evidence>
<dbReference type="Proteomes" id="UP000070544">
    <property type="component" value="Unassembled WGS sequence"/>
</dbReference>
<dbReference type="InterPro" id="IPR036864">
    <property type="entry name" value="Zn2-C6_fun-type_DNA-bd_sf"/>
</dbReference>
<dbReference type="CDD" id="cd00067">
    <property type="entry name" value="GAL4"/>
    <property type="match status" value="1"/>
</dbReference>
<feature type="compositionally biased region" description="Polar residues" evidence="2">
    <location>
        <begin position="157"/>
        <end position="166"/>
    </location>
</feature>
<dbReference type="InterPro" id="IPR001138">
    <property type="entry name" value="Zn2Cys6_DnaBD"/>
</dbReference>
<feature type="compositionally biased region" description="Pro residues" evidence="2">
    <location>
        <begin position="315"/>
        <end position="325"/>
    </location>
</feature>
<evidence type="ECO:0000313" key="5">
    <source>
        <dbReference type="Proteomes" id="UP000070544"/>
    </source>
</evidence>
<dbReference type="GO" id="GO:0008270">
    <property type="term" value="F:zinc ion binding"/>
    <property type="evidence" value="ECO:0007669"/>
    <property type="project" value="InterPro"/>
</dbReference>
<feature type="domain" description="Zn(2)-C6 fungal-type" evidence="3">
    <location>
        <begin position="48"/>
        <end position="78"/>
    </location>
</feature>
<feature type="region of interest" description="Disordered" evidence="2">
    <location>
        <begin position="125"/>
        <end position="185"/>
    </location>
</feature>
<sequence>MEAVEGEDKDPHPAINAVQLPSAPDIVGDADASRVRYRVTGRGGKRRSCNECFNQKKTCSNEYPSCQRCQRQRKVCTYPDFVTNTGSHGSNNAPYPLPPSRGADDPPPMEPHLGTQELIDSDDQAAVDQRGKGYHHSTTPQPWSYAPMQIRRDPSTGDGSISSEWSDSGAPYEHPTHDTTYPVNRKASIGGLPPITSMAWPVGSPSGVSKQLPVHPSGGLTSYHFPVPMRMPPPPFPPHMPLDRADGDPSSSTALFRRIERLEGMVWDLSARNERLERTIEVLQNEIRILREAPFQRVPQNTLTSHNPHLEQMHRPPPPMPYTNI</sequence>
<protein>
    <recommendedName>
        <fullName evidence="3">Zn(2)-C6 fungal-type domain-containing protein</fullName>
    </recommendedName>
</protein>
<organism evidence="4 5">
    <name type="scientific">Gonapodya prolifera (strain JEL478)</name>
    <name type="common">Monoblepharis prolifera</name>
    <dbReference type="NCBI Taxonomy" id="1344416"/>
    <lineage>
        <taxon>Eukaryota</taxon>
        <taxon>Fungi</taxon>
        <taxon>Fungi incertae sedis</taxon>
        <taxon>Chytridiomycota</taxon>
        <taxon>Chytridiomycota incertae sedis</taxon>
        <taxon>Monoblepharidomycetes</taxon>
        <taxon>Monoblepharidales</taxon>
        <taxon>Gonapodyaceae</taxon>
        <taxon>Gonapodya</taxon>
    </lineage>
</organism>
<keyword evidence="1" id="KW-0175">Coiled coil</keyword>
<feature type="region of interest" description="Disordered" evidence="2">
    <location>
        <begin position="300"/>
        <end position="325"/>
    </location>
</feature>
<dbReference type="EMBL" id="KQ965742">
    <property type="protein sequence ID" value="KXS18401.1"/>
    <property type="molecule type" value="Genomic_DNA"/>
</dbReference>
<gene>
    <name evidence="4" type="ORF">M427DRAFT_209657</name>
</gene>
<accession>A0A139ANR9</accession>
<evidence type="ECO:0000256" key="2">
    <source>
        <dbReference type="SAM" id="MobiDB-lite"/>
    </source>
</evidence>
<name>A0A139ANR9_GONPJ</name>
<dbReference type="GO" id="GO:0000981">
    <property type="term" value="F:DNA-binding transcription factor activity, RNA polymerase II-specific"/>
    <property type="evidence" value="ECO:0007669"/>
    <property type="project" value="InterPro"/>
</dbReference>
<feature type="region of interest" description="Disordered" evidence="2">
    <location>
        <begin position="1"/>
        <end position="30"/>
    </location>
</feature>
<feature type="coiled-coil region" evidence="1">
    <location>
        <begin position="259"/>
        <end position="293"/>
    </location>
</feature>
<dbReference type="OrthoDB" id="5069333at2759"/>
<dbReference type="SUPFAM" id="SSF57701">
    <property type="entry name" value="Zn2/Cys6 DNA-binding domain"/>
    <property type="match status" value="1"/>
</dbReference>
<feature type="region of interest" description="Disordered" evidence="2">
    <location>
        <begin position="82"/>
        <end position="112"/>
    </location>
</feature>